<evidence type="ECO:0000256" key="6">
    <source>
        <dbReference type="ARBA" id="ARBA00022918"/>
    </source>
</evidence>
<evidence type="ECO:0000313" key="12">
    <source>
        <dbReference type="Proteomes" id="UP000236413"/>
    </source>
</evidence>
<dbReference type="PRINTS" id="PR00866">
    <property type="entry name" value="RNADNAPOLMS"/>
</dbReference>
<evidence type="ECO:0000256" key="1">
    <source>
        <dbReference type="ARBA" id="ARBA00012493"/>
    </source>
</evidence>
<protein>
    <recommendedName>
        <fullName evidence="1">RNA-directed DNA polymerase</fullName>
        <ecNumber evidence="1">2.7.7.49</ecNumber>
    </recommendedName>
</protein>
<evidence type="ECO:0000256" key="4">
    <source>
        <dbReference type="ARBA" id="ARBA00022723"/>
    </source>
</evidence>
<keyword evidence="2" id="KW-0808">Transferase</keyword>
<organism evidence="11 12">
    <name type="scientific">Chryseobacterium viscerum</name>
    <dbReference type="NCBI Taxonomy" id="1037377"/>
    <lineage>
        <taxon>Bacteria</taxon>
        <taxon>Pseudomonadati</taxon>
        <taxon>Bacteroidota</taxon>
        <taxon>Flavobacteriia</taxon>
        <taxon>Flavobacteriales</taxon>
        <taxon>Weeksellaceae</taxon>
        <taxon>Chryseobacterium group</taxon>
        <taxon>Chryseobacterium</taxon>
    </lineage>
</organism>
<dbReference type="Pfam" id="PF00078">
    <property type="entry name" value="RVT_1"/>
    <property type="match status" value="1"/>
</dbReference>
<comment type="caution">
    <text evidence="11">The sequence shown here is derived from an EMBL/GenBank/DDBJ whole genome shotgun (WGS) entry which is preliminary data.</text>
</comment>
<reference evidence="11 12" key="1">
    <citation type="submission" date="2018-04" db="EMBL/GenBank/DDBJ databases">
        <title>Chryseobacterium oncorhynchi 701B-08T from rainbow trout, and Chryseobacterium viscerum 687B-08T from diseased fish.</title>
        <authorList>
            <person name="Jeong J.-J."/>
            <person name="Lee Y.J."/>
            <person name="Pathiraja D."/>
            <person name="Park B."/>
            <person name="Choi I.-G."/>
            <person name="Kim K.D."/>
        </authorList>
    </citation>
    <scope>NUCLEOTIDE SEQUENCE [LARGE SCALE GENOMIC DNA]</scope>
    <source>
        <strain evidence="11 12">687B-08</strain>
    </source>
</reference>
<dbReference type="PANTHER" id="PTHR34047:SF7">
    <property type="entry name" value="RNA-DIRECTED DNA POLYMERASE"/>
    <property type="match status" value="1"/>
</dbReference>
<dbReference type="InterPro" id="IPR000477">
    <property type="entry name" value="RT_dom"/>
</dbReference>
<dbReference type="PANTHER" id="PTHR34047">
    <property type="entry name" value="NUCLEAR INTRON MATURASE 1, MITOCHONDRIAL-RELATED"/>
    <property type="match status" value="1"/>
</dbReference>
<evidence type="ECO:0000256" key="2">
    <source>
        <dbReference type="ARBA" id="ARBA00022679"/>
    </source>
</evidence>
<dbReference type="InterPro" id="IPR000123">
    <property type="entry name" value="Reverse_transcriptase_msDNA"/>
</dbReference>
<keyword evidence="4" id="KW-0479">Metal-binding</keyword>
<comment type="similarity">
    <text evidence="8">Belongs to the bacterial reverse transcriptase family.</text>
</comment>
<keyword evidence="3" id="KW-0548">Nucleotidyltransferase</keyword>
<sequence length="364" mass="42478">MTFNKDLFIKVSRLRNHSNEFIKETVDYANNLLEKDLPVIFSLKHFSLLANVDYDELVKIINIRSSLYKFYQIKKKNGKGFRQIVVPYNNLRCIQDYIKTEILDKVQIHDNATGFVKGKSIYDNAKKHSNQQEILNIDLFKFFDSITERRIYGIFKSLGYAKNLALDFAKLTTVALPEEYLSSFKFDERRLYDEIVRKGECVLPQGAPTSPILSNLITRRLDLRMSSLADKLKVNYSRYADDLTFSGNYGTVPTFTLLDKIINDEGFRINWSKAKISKKGRLQMVTGLTVSNDIHVHRKFKKEVKKHIYGCLNFGVNNHLAHIQKDDIGYYKEWLAGKIYFIYSVEPDYAKKLLDDYNKIIWPL</sequence>
<evidence type="ECO:0000256" key="9">
    <source>
        <dbReference type="ARBA" id="ARBA00048173"/>
    </source>
</evidence>
<evidence type="ECO:0000256" key="3">
    <source>
        <dbReference type="ARBA" id="ARBA00022695"/>
    </source>
</evidence>
<dbReference type="Proteomes" id="UP000236413">
    <property type="component" value="Unassembled WGS sequence"/>
</dbReference>
<accession>A0A316WJV9</accession>
<evidence type="ECO:0000256" key="5">
    <source>
        <dbReference type="ARBA" id="ARBA00022842"/>
    </source>
</evidence>
<keyword evidence="5" id="KW-0460">Magnesium</keyword>
<dbReference type="RefSeq" id="WP_103234101.1">
    <property type="nucleotide sequence ID" value="NZ_PPEG02000004.1"/>
</dbReference>
<evidence type="ECO:0000313" key="11">
    <source>
        <dbReference type="EMBL" id="PWN61694.1"/>
    </source>
</evidence>
<feature type="domain" description="Reverse transcriptase" evidence="10">
    <location>
        <begin position="54"/>
        <end position="290"/>
    </location>
</feature>
<dbReference type="AlphaFoldDB" id="A0A316WJV9"/>
<dbReference type="GO" id="GO:0051607">
    <property type="term" value="P:defense response to virus"/>
    <property type="evidence" value="ECO:0007669"/>
    <property type="project" value="UniProtKB-KW"/>
</dbReference>
<evidence type="ECO:0000256" key="7">
    <source>
        <dbReference type="ARBA" id="ARBA00023118"/>
    </source>
</evidence>
<dbReference type="EMBL" id="PPEG02000004">
    <property type="protein sequence ID" value="PWN61694.1"/>
    <property type="molecule type" value="Genomic_DNA"/>
</dbReference>
<dbReference type="PROSITE" id="PS50878">
    <property type="entry name" value="RT_POL"/>
    <property type="match status" value="1"/>
</dbReference>
<keyword evidence="7" id="KW-0051">Antiviral defense</keyword>
<dbReference type="InterPro" id="IPR043502">
    <property type="entry name" value="DNA/RNA_pol_sf"/>
</dbReference>
<dbReference type="GO" id="GO:0003723">
    <property type="term" value="F:RNA binding"/>
    <property type="evidence" value="ECO:0007669"/>
    <property type="project" value="InterPro"/>
</dbReference>
<gene>
    <name evidence="11" type="ORF">C1634_010470</name>
</gene>
<dbReference type="EC" id="2.7.7.49" evidence="1"/>
<evidence type="ECO:0000259" key="10">
    <source>
        <dbReference type="PROSITE" id="PS50878"/>
    </source>
</evidence>
<keyword evidence="6 11" id="KW-0695">RNA-directed DNA polymerase</keyword>
<dbReference type="GO" id="GO:0046872">
    <property type="term" value="F:metal ion binding"/>
    <property type="evidence" value="ECO:0007669"/>
    <property type="project" value="UniProtKB-KW"/>
</dbReference>
<name>A0A316WJV9_9FLAO</name>
<dbReference type="GO" id="GO:0003964">
    <property type="term" value="F:RNA-directed DNA polymerase activity"/>
    <property type="evidence" value="ECO:0007669"/>
    <property type="project" value="UniProtKB-KW"/>
</dbReference>
<proteinExistence type="inferred from homology"/>
<evidence type="ECO:0000256" key="8">
    <source>
        <dbReference type="ARBA" id="ARBA00034120"/>
    </source>
</evidence>
<dbReference type="CDD" id="cd03487">
    <property type="entry name" value="RT_Bac_retron_II"/>
    <property type="match status" value="1"/>
</dbReference>
<dbReference type="InterPro" id="IPR051083">
    <property type="entry name" value="GrpII_Intron_Splice-Mob/Def"/>
</dbReference>
<comment type="catalytic activity">
    <reaction evidence="9">
        <text>DNA(n) + a 2'-deoxyribonucleoside 5'-triphosphate = DNA(n+1) + diphosphate</text>
        <dbReference type="Rhea" id="RHEA:22508"/>
        <dbReference type="Rhea" id="RHEA-COMP:17339"/>
        <dbReference type="Rhea" id="RHEA-COMP:17340"/>
        <dbReference type="ChEBI" id="CHEBI:33019"/>
        <dbReference type="ChEBI" id="CHEBI:61560"/>
        <dbReference type="ChEBI" id="CHEBI:173112"/>
        <dbReference type="EC" id="2.7.7.49"/>
    </reaction>
</comment>
<dbReference type="SUPFAM" id="SSF56672">
    <property type="entry name" value="DNA/RNA polymerases"/>
    <property type="match status" value="1"/>
</dbReference>